<dbReference type="OrthoDB" id="2059845at2"/>
<dbReference type="RefSeq" id="WP_101645813.1">
    <property type="nucleotide sequence ID" value="NZ_PGUY01000098.1"/>
</dbReference>
<reference evidence="1 2" key="1">
    <citation type="submission" date="2017-11" db="EMBL/GenBank/DDBJ databases">
        <title>Comparitive Functional Genomics of Dry Heat Resistant strains isolated from the Viking Spacecraft.</title>
        <authorList>
            <person name="Seuylemezian A."/>
            <person name="Cooper K."/>
            <person name="Vaishampayan P."/>
        </authorList>
    </citation>
    <scope>NUCLEOTIDE SEQUENCE [LARGE SCALE GENOMIC DNA]</scope>
    <source>
        <strain evidence="1 2">V1-29</strain>
    </source>
</reference>
<gene>
    <name evidence="1" type="ORF">CUU66_23435</name>
</gene>
<dbReference type="SUPFAM" id="SSF52309">
    <property type="entry name" value="N-(deoxy)ribosyltransferase-like"/>
    <property type="match status" value="1"/>
</dbReference>
<sequence>MNFYIASGFSNKENVRHVAALLQEKGHRQTYDWTQNVRASTLNDLKRIGELEKTAVIESDFFIILLPAGVGSHIEAGIALGLGKRVFIYSPSQELFSFEKTSTFYYIEGVQRYTGTLDSFVLSVLRELT</sequence>
<organism evidence="1 2">
    <name type="scientific">Peribacillus deserti</name>
    <dbReference type="NCBI Taxonomy" id="673318"/>
    <lineage>
        <taxon>Bacteria</taxon>
        <taxon>Bacillati</taxon>
        <taxon>Bacillota</taxon>
        <taxon>Bacilli</taxon>
        <taxon>Bacillales</taxon>
        <taxon>Bacillaceae</taxon>
        <taxon>Peribacillus</taxon>
    </lineage>
</organism>
<accession>A0A2N5LZR1</accession>
<comment type="caution">
    <text evidence="1">The sequence shown here is derived from an EMBL/GenBank/DDBJ whole genome shotgun (WGS) entry which is preliminary data.</text>
</comment>
<dbReference type="Gene3D" id="3.40.50.450">
    <property type="match status" value="1"/>
</dbReference>
<dbReference type="Proteomes" id="UP000234748">
    <property type="component" value="Unassembled WGS sequence"/>
</dbReference>
<keyword evidence="2" id="KW-1185">Reference proteome</keyword>
<evidence type="ECO:0000313" key="2">
    <source>
        <dbReference type="Proteomes" id="UP000234748"/>
    </source>
</evidence>
<evidence type="ECO:0000313" key="1">
    <source>
        <dbReference type="EMBL" id="PLT27513.1"/>
    </source>
</evidence>
<dbReference type="AlphaFoldDB" id="A0A2N5LZR1"/>
<proteinExistence type="predicted"/>
<name>A0A2N5LZR1_9BACI</name>
<dbReference type="EMBL" id="PGUY01000098">
    <property type="protein sequence ID" value="PLT27513.1"/>
    <property type="molecule type" value="Genomic_DNA"/>
</dbReference>
<protein>
    <submittedName>
        <fullName evidence="1">Group-specific protein</fullName>
    </submittedName>
</protein>